<keyword evidence="3" id="KW-1185">Reference proteome</keyword>
<dbReference type="InterPro" id="IPR022310">
    <property type="entry name" value="NAD/GMP_synthase"/>
</dbReference>
<dbReference type="OrthoDB" id="5366152at2"/>
<dbReference type="AlphaFoldDB" id="A0A5R8Y1G0"/>
<dbReference type="InterPro" id="IPR020022">
    <property type="entry name" value="N-acetyl_sugar_amidoTrfase"/>
</dbReference>
<dbReference type="EMBL" id="VANU01000003">
    <property type="protein sequence ID" value="TLP38520.1"/>
    <property type="molecule type" value="Genomic_DNA"/>
</dbReference>
<name>A0A5R8Y1G0_9BACT</name>
<reference evidence="2 3" key="1">
    <citation type="submission" date="2019-05" db="EMBL/GenBank/DDBJ databases">
        <title>Arcobacter sp. nov., isolated from sea sediment.</title>
        <authorList>
            <person name="Kim W."/>
        </authorList>
    </citation>
    <scope>NUCLEOTIDE SEQUENCE [LARGE SCALE GENOMIC DNA]</scope>
    <source>
        <strain evidence="2 3">CAU 1517</strain>
    </source>
</reference>
<dbReference type="Pfam" id="PF02540">
    <property type="entry name" value="NAD_synthase"/>
    <property type="match status" value="1"/>
</dbReference>
<dbReference type="Gene3D" id="3.40.50.620">
    <property type="entry name" value="HUPs"/>
    <property type="match status" value="1"/>
</dbReference>
<dbReference type="NCBIfam" id="TIGR03573">
    <property type="entry name" value="WbuX"/>
    <property type="match status" value="1"/>
</dbReference>
<accession>A0A5R8Y1G0</accession>
<dbReference type="GO" id="GO:0006163">
    <property type="term" value="P:purine nucleotide metabolic process"/>
    <property type="evidence" value="ECO:0007669"/>
    <property type="project" value="UniProtKB-ARBA"/>
</dbReference>
<evidence type="ECO:0000313" key="2">
    <source>
        <dbReference type="EMBL" id="TLP38520.1"/>
    </source>
</evidence>
<sequence length="339" mass="40277">MDITMFREYQVCSKCVMDTSDPSIEFDENGICSHCHWYEQRGIKQKSFADLISKVEDIKLNQKNSNYDVILGLSGGVDSSFLLYYCVVKLNLRPLVVHCDNGWNSEAAIHNIELLVKKLNLDLYTYIIDWEEFRELQRAFFYSDNIDLEMVTDHAMNAIQQIVCEKFKIKYSVSGQNYQSESILPRDWVHDKMDFSLIQKTAFNYGINDFKTYPYINKKLIDIEFISPLNHIDYNKEDAKKILNKFCDWKEYGGKHSESIFTKFYQNYILPTKYNIDKRRAHLSSMIKAKQITRNEALQILEKPIYDEVELINDKKYVLKKLRLDEKWFNEYIKKEYDS</sequence>
<proteinExistence type="predicted"/>
<evidence type="ECO:0000259" key="1">
    <source>
        <dbReference type="Pfam" id="PF02540"/>
    </source>
</evidence>
<organism evidence="2 3">
    <name type="scientific">Arcobacter arenosus</name>
    <dbReference type="NCBI Taxonomy" id="2576037"/>
    <lineage>
        <taxon>Bacteria</taxon>
        <taxon>Pseudomonadati</taxon>
        <taxon>Campylobacterota</taxon>
        <taxon>Epsilonproteobacteria</taxon>
        <taxon>Campylobacterales</taxon>
        <taxon>Arcobacteraceae</taxon>
        <taxon>Arcobacter</taxon>
    </lineage>
</organism>
<evidence type="ECO:0000313" key="3">
    <source>
        <dbReference type="Proteomes" id="UP000308901"/>
    </source>
</evidence>
<dbReference type="GO" id="GO:0016740">
    <property type="term" value="F:transferase activity"/>
    <property type="evidence" value="ECO:0007669"/>
    <property type="project" value="UniProtKB-KW"/>
</dbReference>
<dbReference type="InterPro" id="IPR014729">
    <property type="entry name" value="Rossmann-like_a/b/a_fold"/>
</dbReference>
<keyword evidence="2" id="KW-0808">Transferase</keyword>
<comment type="caution">
    <text evidence="2">The sequence shown here is derived from an EMBL/GenBank/DDBJ whole genome shotgun (WGS) entry which is preliminary data.</text>
</comment>
<gene>
    <name evidence="2" type="ORF">FDK22_08655</name>
</gene>
<feature type="domain" description="NAD/GMP synthase" evidence="1">
    <location>
        <begin position="62"/>
        <end position="128"/>
    </location>
</feature>
<dbReference type="Proteomes" id="UP000308901">
    <property type="component" value="Unassembled WGS sequence"/>
</dbReference>
<protein>
    <submittedName>
        <fullName evidence="2">N-acetyl sugar amidotransferase</fullName>
    </submittedName>
</protein>
<dbReference type="SUPFAM" id="SSF52402">
    <property type="entry name" value="Adenine nucleotide alpha hydrolases-like"/>
    <property type="match status" value="1"/>
</dbReference>